<evidence type="ECO:0000313" key="2">
    <source>
        <dbReference type="Proteomes" id="UP000659697"/>
    </source>
</evidence>
<gene>
    <name evidence="1" type="ORF">GCM10010919_33850</name>
</gene>
<proteinExistence type="predicted"/>
<protein>
    <submittedName>
        <fullName evidence="1">Uncharacterized protein</fullName>
    </submittedName>
</protein>
<dbReference type="RefSeq" id="WP_189434271.1">
    <property type="nucleotide sequence ID" value="NZ_BNAO01000013.1"/>
</dbReference>
<evidence type="ECO:0000313" key="1">
    <source>
        <dbReference type="EMBL" id="GHG77912.1"/>
    </source>
</evidence>
<name>A0ABQ3L378_9ALTE</name>
<organism evidence="1 2">
    <name type="scientific">Alishewanella longhuensis</name>
    <dbReference type="NCBI Taxonomy" id="1091037"/>
    <lineage>
        <taxon>Bacteria</taxon>
        <taxon>Pseudomonadati</taxon>
        <taxon>Pseudomonadota</taxon>
        <taxon>Gammaproteobacteria</taxon>
        <taxon>Alteromonadales</taxon>
        <taxon>Alteromonadaceae</taxon>
        <taxon>Alishewanella</taxon>
    </lineage>
</organism>
<keyword evidence="2" id="KW-1185">Reference proteome</keyword>
<accession>A0ABQ3L378</accession>
<reference evidence="2" key="1">
    <citation type="journal article" date="2019" name="Int. J. Syst. Evol. Microbiol.">
        <title>The Global Catalogue of Microorganisms (GCM) 10K type strain sequencing project: providing services to taxonomists for standard genome sequencing and annotation.</title>
        <authorList>
            <consortium name="The Broad Institute Genomics Platform"/>
            <consortium name="The Broad Institute Genome Sequencing Center for Infectious Disease"/>
            <person name="Wu L."/>
            <person name="Ma J."/>
        </authorList>
    </citation>
    <scope>NUCLEOTIDE SEQUENCE [LARGE SCALE GENOMIC DNA]</scope>
    <source>
        <strain evidence="2">CGMCC 1.7003</strain>
    </source>
</reference>
<dbReference type="EMBL" id="BNAO01000013">
    <property type="protein sequence ID" value="GHG77912.1"/>
    <property type="molecule type" value="Genomic_DNA"/>
</dbReference>
<comment type="caution">
    <text evidence="1">The sequence shown here is derived from an EMBL/GenBank/DDBJ whole genome shotgun (WGS) entry which is preliminary data.</text>
</comment>
<sequence length="176" mass="19981">MKSIAEIDILERAHNLGAKTLGDAADSLLARWHSGMRDNETFIRLAFLCWYSRSEPNGYNGLSDTLPNVDELIDELGGLSSVSAESKFVLAALATGFPWCLGEEKRWAHLALQLPEDVRILEPKSVVFSEWRYIFGFQEDSKALRHELYSEFHARFDGRGYMGIYLQSVFGRRVGF</sequence>
<dbReference type="Proteomes" id="UP000659697">
    <property type="component" value="Unassembled WGS sequence"/>
</dbReference>